<evidence type="ECO:0000259" key="6">
    <source>
        <dbReference type="PROSITE" id="PS50198"/>
    </source>
</evidence>
<dbReference type="EMBL" id="UOED01000006">
    <property type="protein sequence ID" value="VAV86508.1"/>
    <property type="molecule type" value="Genomic_DNA"/>
</dbReference>
<dbReference type="Pfam" id="PF09312">
    <property type="entry name" value="SurA_N"/>
    <property type="match status" value="1"/>
</dbReference>
<dbReference type="GO" id="GO:0003755">
    <property type="term" value="F:peptidyl-prolyl cis-trans isomerase activity"/>
    <property type="evidence" value="ECO:0007669"/>
    <property type="project" value="UniProtKB-KW"/>
</dbReference>
<dbReference type="InterPro" id="IPR027304">
    <property type="entry name" value="Trigger_fact/SurA_dom_sf"/>
</dbReference>
<evidence type="ECO:0000256" key="3">
    <source>
        <dbReference type="ARBA" id="ARBA00023110"/>
    </source>
</evidence>
<dbReference type="InterPro" id="IPR000297">
    <property type="entry name" value="PPIase_PpiC"/>
</dbReference>
<keyword evidence="2" id="KW-0574">Periplasm</keyword>
<evidence type="ECO:0000256" key="4">
    <source>
        <dbReference type="ARBA" id="ARBA00023186"/>
    </source>
</evidence>
<dbReference type="SUPFAM" id="SSF54534">
    <property type="entry name" value="FKBP-like"/>
    <property type="match status" value="2"/>
</dbReference>
<dbReference type="PANTHER" id="PTHR47637">
    <property type="entry name" value="CHAPERONE SURA"/>
    <property type="match status" value="1"/>
</dbReference>
<accession>A0A3B0REL6</accession>
<dbReference type="InterPro" id="IPR050280">
    <property type="entry name" value="OMP_Chaperone_SurA"/>
</dbReference>
<dbReference type="PANTHER" id="PTHR47637:SF1">
    <property type="entry name" value="CHAPERONE SURA"/>
    <property type="match status" value="1"/>
</dbReference>
<reference evidence="7" key="1">
    <citation type="submission" date="2018-06" db="EMBL/GenBank/DDBJ databases">
        <authorList>
            <person name="Zhirakovskaya E."/>
        </authorList>
    </citation>
    <scope>NUCLEOTIDE SEQUENCE</scope>
</reference>
<keyword evidence="4" id="KW-0143">Chaperone</keyword>
<keyword evidence="1" id="KW-0732">Signal</keyword>
<feature type="domain" description="PpiC" evidence="6">
    <location>
        <begin position="187"/>
        <end position="285"/>
    </location>
</feature>
<evidence type="ECO:0000313" key="7">
    <source>
        <dbReference type="EMBL" id="VAV86508.1"/>
    </source>
</evidence>
<proteinExistence type="predicted"/>
<evidence type="ECO:0000256" key="1">
    <source>
        <dbReference type="ARBA" id="ARBA00022729"/>
    </source>
</evidence>
<dbReference type="Pfam" id="PF13145">
    <property type="entry name" value="Rotamase_2"/>
    <property type="match status" value="1"/>
</dbReference>
<dbReference type="InterPro" id="IPR015391">
    <property type="entry name" value="SurA_N"/>
</dbReference>
<evidence type="ECO:0000256" key="2">
    <source>
        <dbReference type="ARBA" id="ARBA00022764"/>
    </source>
</evidence>
<feature type="domain" description="PpiC" evidence="6">
    <location>
        <begin position="296"/>
        <end position="393"/>
    </location>
</feature>
<dbReference type="SUPFAM" id="SSF109998">
    <property type="entry name" value="Triger factor/SurA peptide-binding domain-like"/>
    <property type="match status" value="1"/>
</dbReference>
<protein>
    <submittedName>
        <fullName evidence="7">Survival protein SurA (Peptidyl-prolyl cis-trans isomerase SurA)</fullName>
        <ecNumber evidence="7">5.2.1.8</ecNumber>
    </submittedName>
</protein>
<name>A0A3B0REL6_9ZZZZ</name>
<dbReference type="AlphaFoldDB" id="A0A3B0REL6"/>
<dbReference type="EC" id="5.2.1.8" evidence="7"/>
<gene>
    <name evidence="7" type="ORF">MNBD_ALPHA02-1628</name>
</gene>
<dbReference type="Pfam" id="PF00639">
    <property type="entry name" value="Rotamase"/>
    <property type="match status" value="1"/>
</dbReference>
<dbReference type="PROSITE" id="PS50198">
    <property type="entry name" value="PPIC_PPIASE_2"/>
    <property type="match status" value="2"/>
</dbReference>
<dbReference type="Gene3D" id="3.10.50.40">
    <property type="match status" value="2"/>
</dbReference>
<dbReference type="Gene3D" id="1.10.4030.10">
    <property type="entry name" value="Porin chaperone SurA, peptide-binding domain"/>
    <property type="match status" value="1"/>
</dbReference>
<evidence type="ECO:0000256" key="5">
    <source>
        <dbReference type="ARBA" id="ARBA00023235"/>
    </source>
</evidence>
<keyword evidence="3" id="KW-0697">Rotamase</keyword>
<keyword evidence="5 7" id="KW-0413">Isomerase</keyword>
<dbReference type="InterPro" id="IPR046357">
    <property type="entry name" value="PPIase_dom_sf"/>
</dbReference>
<organism evidence="7">
    <name type="scientific">hydrothermal vent metagenome</name>
    <dbReference type="NCBI Taxonomy" id="652676"/>
    <lineage>
        <taxon>unclassified sequences</taxon>
        <taxon>metagenomes</taxon>
        <taxon>ecological metagenomes</taxon>
    </lineage>
</organism>
<sequence length="436" mass="48959">MKIKFVVTRFKSGAIAVLASFLLLPQISPAQQAADTQELRDVQQIVAVVNDSPISLYDLKQRVLLFIISSGNRQLSQQEQQYLNQQALQSLVDDKLKTQEAEKYKTVISKGELEQSFATYAQQMRLTPKQLEEQLNKAGIRKESMLHQVEASLAWEQVVGGLLMPQVSISDEEIYGILDRMNHNKGQEEFHPLEIFLLVSDNEKRDETRIAAKRIVEQLRKKASFQVMARQFSQSTTSAVGGDLGWLMKSQLSPEIADTLEEMEQGDISDPVETEDGFYILQMAGRRQVLTASETDAHVDLQHLFFEVSDKAKDEELAALKKTVAAAAAKIETCDNLKEQGKELGAKETGSLGNLAISDLPKNLHKIILDLKVGHASAPVKEPNGYRVFVVCGRKEPEIRMPDYDSIEGSLSQQRVGLIARRHLRDLRRDAIIDYK</sequence>